<dbReference type="Gene3D" id="3.40.630.30">
    <property type="match status" value="1"/>
</dbReference>
<dbReference type="RefSeq" id="WP_380024771.1">
    <property type="nucleotide sequence ID" value="NZ_JBHSHC010000033.1"/>
</dbReference>
<proteinExistence type="predicted"/>
<dbReference type="InterPro" id="IPR016181">
    <property type="entry name" value="Acyl_CoA_acyltransferase"/>
</dbReference>
<gene>
    <name evidence="2" type="primary">rimI</name>
    <name evidence="2" type="ORF">ACFO8Q_05795</name>
</gene>
<dbReference type="EC" id="2.3.1.266" evidence="2"/>
<dbReference type="PANTHER" id="PTHR43617">
    <property type="entry name" value="L-AMINO ACID N-ACETYLTRANSFERASE"/>
    <property type="match status" value="1"/>
</dbReference>
<dbReference type="PROSITE" id="PS51186">
    <property type="entry name" value="GNAT"/>
    <property type="match status" value="1"/>
</dbReference>
<keyword evidence="2" id="KW-0689">Ribosomal protein</keyword>
<dbReference type="InterPro" id="IPR006464">
    <property type="entry name" value="AcTrfase_RimI/Ard1"/>
</dbReference>
<feature type="domain" description="N-acetyltransferase" evidence="1">
    <location>
        <begin position="4"/>
        <end position="149"/>
    </location>
</feature>
<keyword evidence="2" id="KW-0687">Ribonucleoprotein</keyword>
<evidence type="ECO:0000259" key="1">
    <source>
        <dbReference type="PROSITE" id="PS51186"/>
    </source>
</evidence>
<sequence>MSELIYRRMQLSDIDRILEIEHRSFSAPWSRAAFEGELTRNHFAKYIVVEIDGVVAGYAGMWIIIDEAHITNIAIDPAYRGRKLGENLLRQMMMVAVWNGADRMTLEVRVSNKTAQSLYQKLGFIKYGIRKGYYSDNGEDAIIMWANLDPKRYERDTTEGSDADGLAGKSQN</sequence>
<accession>A0ABV9PXU2</accession>
<keyword evidence="2" id="KW-0012">Acyltransferase</keyword>
<dbReference type="EMBL" id="JBHSHC010000033">
    <property type="protein sequence ID" value="MFC4766879.1"/>
    <property type="molecule type" value="Genomic_DNA"/>
</dbReference>
<name>A0ABV9PXU2_9BACL</name>
<dbReference type="PANTHER" id="PTHR43617:SF35">
    <property type="entry name" value="[RIBOSOMAL PROTEIN BS18]-ALANINE N-ACETYLTRANSFERASE"/>
    <property type="match status" value="1"/>
</dbReference>
<keyword evidence="3" id="KW-1185">Reference proteome</keyword>
<dbReference type="SUPFAM" id="SSF55729">
    <property type="entry name" value="Acyl-CoA N-acyltransferases (Nat)"/>
    <property type="match status" value="1"/>
</dbReference>
<evidence type="ECO:0000313" key="2">
    <source>
        <dbReference type="EMBL" id="MFC4766879.1"/>
    </source>
</evidence>
<reference evidence="3" key="1">
    <citation type="journal article" date="2019" name="Int. J. Syst. Evol. Microbiol.">
        <title>The Global Catalogue of Microorganisms (GCM) 10K type strain sequencing project: providing services to taxonomists for standard genome sequencing and annotation.</title>
        <authorList>
            <consortium name="The Broad Institute Genomics Platform"/>
            <consortium name="The Broad Institute Genome Sequencing Center for Infectious Disease"/>
            <person name="Wu L."/>
            <person name="Ma J."/>
        </authorList>
    </citation>
    <scope>NUCLEOTIDE SEQUENCE [LARGE SCALE GENOMIC DNA]</scope>
    <source>
        <strain evidence="3">WYCCWR 12678</strain>
    </source>
</reference>
<dbReference type="GO" id="GO:0008999">
    <property type="term" value="F:protein-N-terminal-alanine acetyltransferase activity"/>
    <property type="evidence" value="ECO:0007669"/>
    <property type="project" value="UniProtKB-EC"/>
</dbReference>
<dbReference type="Pfam" id="PF00583">
    <property type="entry name" value="Acetyltransf_1"/>
    <property type="match status" value="1"/>
</dbReference>
<protein>
    <submittedName>
        <fullName evidence="2">Ribosomal protein S18-alanine N-acetyltransferase</fullName>
        <ecNumber evidence="2">2.3.1.266</ecNumber>
    </submittedName>
</protein>
<dbReference type="InterPro" id="IPR000182">
    <property type="entry name" value="GNAT_dom"/>
</dbReference>
<keyword evidence="2" id="KW-0808">Transferase</keyword>
<comment type="caution">
    <text evidence="2">The sequence shown here is derived from an EMBL/GenBank/DDBJ whole genome shotgun (WGS) entry which is preliminary data.</text>
</comment>
<dbReference type="InterPro" id="IPR050276">
    <property type="entry name" value="MshD_Acetyltransferase"/>
</dbReference>
<dbReference type="CDD" id="cd04301">
    <property type="entry name" value="NAT_SF"/>
    <property type="match status" value="1"/>
</dbReference>
<dbReference type="GO" id="GO:0005840">
    <property type="term" value="C:ribosome"/>
    <property type="evidence" value="ECO:0007669"/>
    <property type="project" value="UniProtKB-KW"/>
</dbReference>
<evidence type="ECO:0000313" key="3">
    <source>
        <dbReference type="Proteomes" id="UP001596002"/>
    </source>
</evidence>
<dbReference type="Proteomes" id="UP001596002">
    <property type="component" value="Unassembled WGS sequence"/>
</dbReference>
<organism evidence="2 3">
    <name type="scientific">Effusibacillus consociatus</name>
    <dbReference type="NCBI Taxonomy" id="1117041"/>
    <lineage>
        <taxon>Bacteria</taxon>
        <taxon>Bacillati</taxon>
        <taxon>Bacillota</taxon>
        <taxon>Bacilli</taxon>
        <taxon>Bacillales</taxon>
        <taxon>Alicyclobacillaceae</taxon>
        <taxon>Effusibacillus</taxon>
    </lineage>
</organism>
<dbReference type="NCBIfam" id="TIGR01575">
    <property type="entry name" value="rimI"/>
    <property type="match status" value="1"/>
</dbReference>